<sequence>MHRQESPPSPSQQGCRRARPPPSRNPETPEIGWMGPSLAEGRPEDCRIADNKSRNKKSARGLDKLQMAA</sequence>
<gene>
    <name evidence="2" type="ORF">Cob_v005050</name>
</gene>
<organism evidence="2 3">
    <name type="scientific">Colletotrichum orbiculare (strain 104-T / ATCC 96160 / CBS 514.97 / LARS 414 / MAFF 240422)</name>
    <name type="common">Cucumber anthracnose fungus</name>
    <name type="synonym">Colletotrichum lagenarium</name>
    <dbReference type="NCBI Taxonomy" id="1213857"/>
    <lineage>
        <taxon>Eukaryota</taxon>
        <taxon>Fungi</taxon>
        <taxon>Dikarya</taxon>
        <taxon>Ascomycota</taxon>
        <taxon>Pezizomycotina</taxon>
        <taxon>Sordariomycetes</taxon>
        <taxon>Hypocreomycetidae</taxon>
        <taxon>Glomerellales</taxon>
        <taxon>Glomerellaceae</taxon>
        <taxon>Colletotrichum</taxon>
        <taxon>Colletotrichum orbiculare species complex</taxon>
    </lineage>
</organism>
<protein>
    <submittedName>
        <fullName evidence="2">Uncharacterized protein</fullName>
    </submittedName>
</protein>
<feature type="compositionally biased region" description="Basic and acidic residues" evidence="1">
    <location>
        <begin position="41"/>
        <end position="53"/>
    </location>
</feature>
<proteinExistence type="predicted"/>
<keyword evidence="3" id="KW-1185">Reference proteome</keyword>
<dbReference type="EMBL" id="AMCV02000011">
    <property type="protein sequence ID" value="TDZ22310.1"/>
    <property type="molecule type" value="Genomic_DNA"/>
</dbReference>
<feature type="region of interest" description="Disordered" evidence="1">
    <location>
        <begin position="1"/>
        <end position="69"/>
    </location>
</feature>
<evidence type="ECO:0000313" key="3">
    <source>
        <dbReference type="Proteomes" id="UP000014480"/>
    </source>
</evidence>
<dbReference type="Proteomes" id="UP000014480">
    <property type="component" value="Unassembled WGS sequence"/>
</dbReference>
<evidence type="ECO:0000313" key="2">
    <source>
        <dbReference type="EMBL" id="TDZ22310.1"/>
    </source>
</evidence>
<evidence type="ECO:0000256" key="1">
    <source>
        <dbReference type="SAM" id="MobiDB-lite"/>
    </source>
</evidence>
<accession>A0A484FW91</accession>
<dbReference type="AlphaFoldDB" id="A0A484FW91"/>
<comment type="caution">
    <text evidence="2">The sequence shown here is derived from an EMBL/GenBank/DDBJ whole genome shotgun (WGS) entry which is preliminary data.</text>
</comment>
<name>A0A484FW91_COLOR</name>
<reference evidence="3" key="2">
    <citation type="journal article" date="2019" name="Mol. Plant Microbe Interact.">
        <title>Genome sequence resources for four phytopathogenic fungi from the Colletotrichum orbiculare species complex.</title>
        <authorList>
            <person name="Gan P."/>
            <person name="Tsushima A."/>
            <person name="Narusaka M."/>
            <person name="Narusaka Y."/>
            <person name="Takano Y."/>
            <person name="Kubo Y."/>
            <person name="Shirasu K."/>
        </authorList>
    </citation>
    <scope>GENOME REANNOTATION</scope>
    <source>
        <strain evidence="3">104-T / ATCC 96160 / CBS 514.97 / LARS 414 / MAFF 240422</strain>
    </source>
</reference>
<reference evidence="3" key="1">
    <citation type="journal article" date="2013" name="New Phytol.">
        <title>Comparative genomic and transcriptomic analyses reveal the hemibiotrophic stage shift of Colletotrichum fungi.</title>
        <authorList>
            <person name="Gan P."/>
            <person name="Ikeda K."/>
            <person name="Irieda H."/>
            <person name="Narusaka M."/>
            <person name="O'Connell R.J."/>
            <person name="Narusaka Y."/>
            <person name="Takano Y."/>
            <person name="Kubo Y."/>
            <person name="Shirasu K."/>
        </authorList>
    </citation>
    <scope>NUCLEOTIDE SEQUENCE [LARGE SCALE GENOMIC DNA]</scope>
    <source>
        <strain evidence="3">104-T / ATCC 96160 / CBS 514.97 / LARS 414 / MAFF 240422</strain>
    </source>
</reference>